<evidence type="ECO:0000313" key="3">
    <source>
        <dbReference type="Proteomes" id="UP000092460"/>
    </source>
</evidence>
<keyword evidence="1" id="KW-1133">Transmembrane helix</keyword>
<organism evidence="2 3">
    <name type="scientific">Glossina palpalis gambiensis</name>
    <dbReference type="NCBI Taxonomy" id="67801"/>
    <lineage>
        <taxon>Eukaryota</taxon>
        <taxon>Metazoa</taxon>
        <taxon>Ecdysozoa</taxon>
        <taxon>Arthropoda</taxon>
        <taxon>Hexapoda</taxon>
        <taxon>Insecta</taxon>
        <taxon>Pterygota</taxon>
        <taxon>Neoptera</taxon>
        <taxon>Endopterygota</taxon>
        <taxon>Diptera</taxon>
        <taxon>Brachycera</taxon>
        <taxon>Muscomorpha</taxon>
        <taxon>Hippoboscoidea</taxon>
        <taxon>Glossinidae</taxon>
        <taxon>Glossina</taxon>
    </lineage>
</organism>
<evidence type="ECO:0000313" key="2">
    <source>
        <dbReference type="EnsemblMetazoa" id="GPPI046810-PA"/>
    </source>
</evidence>
<dbReference type="VEuPathDB" id="VectorBase:GPPI046810"/>
<proteinExistence type="predicted"/>
<reference evidence="2" key="2">
    <citation type="submission" date="2020-05" db="UniProtKB">
        <authorList>
            <consortium name="EnsemblMetazoa"/>
        </authorList>
    </citation>
    <scope>IDENTIFICATION</scope>
    <source>
        <strain evidence="2">IAEA</strain>
    </source>
</reference>
<dbReference type="EnsemblMetazoa" id="GPPI046810-RA">
    <property type="protein sequence ID" value="GPPI046810-PA"/>
    <property type="gene ID" value="GPPI046810"/>
</dbReference>
<reference evidence="3" key="1">
    <citation type="submission" date="2015-01" db="EMBL/GenBank/DDBJ databases">
        <authorList>
            <person name="Aksoy S."/>
            <person name="Warren W."/>
            <person name="Wilson R.K."/>
        </authorList>
    </citation>
    <scope>NUCLEOTIDE SEQUENCE [LARGE SCALE GENOMIC DNA]</scope>
    <source>
        <strain evidence="3">IAEA</strain>
    </source>
</reference>
<dbReference type="Proteomes" id="UP000092460">
    <property type="component" value="Unassembled WGS sequence"/>
</dbReference>
<feature type="transmembrane region" description="Helical" evidence="1">
    <location>
        <begin position="102"/>
        <end position="121"/>
    </location>
</feature>
<protein>
    <submittedName>
        <fullName evidence="2">Uncharacterized protein</fullName>
    </submittedName>
</protein>
<name>A0A1B0C1V0_9MUSC</name>
<keyword evidence="1" id="KW-0812">Transmembrane</keyword>
<dbReference type="EMBL" id="JXJN01024173">
    <property type="status" value="NOT_ANNOTATED_CDS"/>
    <property type="molecule type" value="Genomic_DNA"/>
</dbReference>
<keyword evidence="3" id="KW-1185">Reference proteome</keyword>
<accession>A0A1B0C1V0</accession>
<keyword evidence="1" id="KW-0472">Membrane</keyword>
<evidence type="ECO:0000256" key="1">
    <source>
        <dbReference type="SAM" id="Phobius"/>
    </source>
</evidence>
<dbReference type="AlphaFoldDB" id="A0A1B0C1V0"/>
<sequence length="208" mass="23691">MFHVCMLHHMADSKIGKRIQSTVAAQVEFFSPGGSCGSVSTHRINLFGYALFMLLKGINWRETEDENISWYSSACIGRRENEQSRRQDLTCRKDIHDNIRKYQQLLLLIISCISIGILLMYEIENNRLKDVLHVNISIRTLRIGNATNWWQAQIANVAICVQFGAPFTPSSFPYDELTIIPAGFDVTPLNTYHKKLIGIIKNQCVGIM</sequence>